<gene>
    <name evidence="2" type="ordered locus">Metvu_0963</name>
</gene>
<dbReference type="EMBL" id="CP001787">
    <property type="protein sequence ID" value="ACX72821.1"/>
    <property type="molecule type" value="Genomic_DNA"/>
</dbReference>
<dbReference type="InterPro" id="IPR022651">
    <property type="entry name" value="S_layer_C"/>
</dbReference>
<name>C9RGW9_METVM</name>
<dbReference type="RefSeq" id="WP_015733041.1">
    <property type="nucleotide sequence ID" value="NC_013407.1"/>
</dbReference>
<dbReference type="KEGG" id="mvu:Metvu_0963"/>
<dbReference type="GeneID" id="8513300"/>
<reference evidence="2" key="1">
    <citation type="submission" date="2009-10" db="EMBL/GenBank/DDBJ databases">
        <title>Complete sequence of chromosome of Methanocaldococcus vulcanius M7.</title>
        <authorList>
            <consortium name="US DOE Joint Genome Institute"/>
            <person name="Lucas S."/>
            <person name="Copeland A."/>
            <person name="Lapidus A."/>
            <person name="Glavina del Rio T."/>
            <person name="Dalin E."/>
            <person name="Tice H."/>
            <person name="Bruce D."/>
            <person name="Goodwin L."/>
            <person name="Pitluck S."/>
            <person name="Lcollab F.I."/>
            <person name="Brettin T."/>
            <person name="Detter J.C."/>
            <person name="Han C."/>
            <person name="Tapia R."/>
            <person name="Kuske C.R."/>
            <person name="Schmutz J."/>
            <person name="Larimer F."/>
            <person name="Land M."/>
            <person name="Hauser L."/>
            <person name="Kyrpides N."/>
            <person name="Ovchinikova G."/>
            <person name="Sieprawska-Lupa M."/>
            <person name="Whitman W.B."/>
            <person name="Woyke T."/>
        </authorList>
    </citation>
    <scope>NUCLEOTIDE SEQUENCE [LARGE SCALE GENOMIC DNA]</scope>
    <source>
        <strain evidence="2">M7</strain>
    </source>
</reference>
<dbReference type="Pfam" id="PF05124">
    <property type="entry name" value="S_layer_C"/>
    <property type="match status" value="1"/>
</dbReference>
<evidence type="ECO:0000313" key="2">
    <source>
        <dbReference type="EMBL" id="ACX72821.1"/>
    </source>
</evidence>
<dbReference type="AlphaFoldDB" id="C9RGW9"/>
<feature type="domain" description="S-layer protein outer" evidence="1">
    <location>
        <begin position="335"/>
        <end position="410"/>
    </location>
</feature>
<organism evidence="2 3">
    <name type="scientific">Methanocaldococcus vulcanius (strain ATCC 700851 / DSM 12094 / M7)</name>
    <name type="common">Methanococcus vulcanius</name>
    <dbReference type="NCBI Taxonomy" id="579137"/>
    <lineage>
        <taxon>Archaea</taxon>
        <taxon>Methanobacteriati</taxon>
        <taxon>Methanobacteriota</taxon>
        <taxon>Methanomada group</taxon>
        <taxon>Methanococci</taxon>
        <taxon>Methanococcales</taxon>
        <taxon>Methanocaldococcaceae</taxon>
        <taxon>Methanocaldococcus</taxon>
    </lineage>
</organism>
<protein>
    <submittedName>
        <fullName evidence="2">S-layer family protein</fullName>
    </submittedName>
</protein>
<proteinExistence type="predicted"/>
<dbReference type="eggNOG" id="arCOG03418">
    <property type="taxonomic scope" value="Archaea"/>
</dbReference>
<evidence type="ECO:0000259" key="1">
    <source>
        <dbReference type="Pfam" id="PF05124"/>
    </source>
</evidence>
<sequence>MYKVIIPIFLIFGIISTISGYMLSDPIIVANKSTPDYEMAKILMENLYSSREVIIEGDNVSLIAKDIYYIPAANKLTLNDGNKDIIVEFSKIGNSVKYEDIECIEHLNLKKGEEIKLFNRSYIVDDISSDEVILKEKDGKEVITNESFTYDNYKVVVDLVSADLNMIVVDIYKDGRDIDRPKIKKGELYYTKDGDLGIEYINCTKEGKSYKFTFKVFSTLKLKEGQPYPLDSRFIVREVRDDEIKLEYKDLSRIKNEIDLFNYSIAPEKILDDYVLFKVIKRYSKTYKVENECYLGSGIYALKSGDKVDVYYKGRKLKNKEKIYLGSSEIVGSNILKENRDIVLIGGPTVNKILRELEKSGVLKINITDSYPGKRKGLILKLKNPYSNGNIYILAGSDRWGTMASVLAFLSKYNGENKLEVEWINGSVKIT</sequence>
<dbReference type="Proteomes" id="UP000002063">
    <property type="component" value="Chromosome"/>
</dbReference>
<keyword evidence="3" id="KW-1185">Reference proteome</keyword>
<dbReference type="OrthoDB" id="148350at2157"/>
<dbReference type="HOGENOM" id="CLU_640322_0_0_2"/>
<accession>C9RGW9</accession>
<evidence type="ECO:0000313" key="3">
    <source>
        <dbReference type="Proteomes" id="UP000002063"/>
    </source>
</evidence>